<protein>
    <recommendedName>
        <fullName evidence="1">Reverse transcriptase domain-containing protein</fullName>
    </recommendedName>
</protein>
<name>A0A4C1Z6G3_EUMVA</name>
<dbReference type="Pfam" id="PF00078">
    <property type="entry name" value="RVT_1"/>
    <property type="match status" value="1"/>
</dbReference>
<evidence type="ECO:0000259" key="1">
    <source>
        <dbReference type="Pfam" id="PF00078"/>
    </source>
</evidence>
<evidence type="ECO:0000313" key="3">
    <source>
        <dbReference type="Proteomes" id="UP000299102"/>
    </source>
</evidence>
<sequence>MDVIIKALKHMKVGSKLPNMIRVSSEMLWGGGGIVSVKQGGVASPFLFSLFMDNCLYDLKEYECGLRMDERSVKSLLYTDDQVILALSACELKEVVTTMKILLRIEV</sequence>
<accession>A0A4C1Z6G3</accession>
<feature type="domain" description="Reverse transcriptase" evidence="1">
    <location>
        <begin position="36"/>
        <end position="100"/>
    </location>
</feature>
<comment type="caution">
    <text evidence="2">The sequence shown here is derived from an EMBL/GenBank/DDBJ whole genome shotgun (WGS) entry which is preliminary data.</text>
</comment>
<reference evidence="2 3" key="1">
    <citation type="journal article" date="2019" name="Commun. Biol.">
        <title>The bagworm genome reveals a unique fibroin gene that provides high tensile strength.</title>
        <authorList>
            <person name="Kono N."/>
            <person name="Nakamura H."/>
            <person name="Ohtoshi R."/>
            <person name="Tomita M."/>
            <person name="Numata K."/>
            <person name="Arakawa K."/>
        </authorList>
    </citation>
    <scope>NUCLEOTIDE SEQUENCE [LARGE SCALE GENOMIC DNA]</scope>
</reference>
<evidence type="ECO:0000313" key="2">
    <source>
        <dbReference type="EMBL" id="GBP82237.1"/>
    </source>
</evidence>
<dbReference type="Proteomes" id="UP000299102">
    <property type="component" value="Unassembled WGS sequence"/>
</dbReference>
<gene>
    <name evidence="2" type="ORF">EVAR_54982_1</name>
</gene>
<organism evidence="2 3">
    <name type="scientific">Eumeta variegata</name>
    <name type="common">Bagworm moth</name>
    <name type="synonym">Eumeta japonica</name>
    <dbReference type="NCBI Taxonomy" id="151549"/>
    <lineage>
        <taxon>Eukaryota</taxon>
        <taxon>Metazoa</taxon>
        <taxon>Ecdysozoa</taxon>
        <taxon>Arthropoda</taxon>
        <taxon>Hexapoda</taxon>
        <taxon>Insecta</taxon>
        <taxon>Pterygota</taxon>
        <taxon>Neoptera</taxon>
        <taxon>Endopterygota</taxon>
        <taxon>Lepidoptera</taxon>
        <taxon>Glossata</taxon>
        <taxon>Ditrysia</taxon>
        <taxon>Tineoidea</taxon>
        <taxon>Psychidae</taxon>
        <taxon>Oiketicinae</taxon>
        <taxon>Eumeta</taxon>
    </lineage>
</organism>
<dbReference type="OrthoDB" id="8775810at2759"/>
<dbReference type="EMBL" id="BGZK01001555">
    <property type="protein sequence ID" value="GBP82237.1"/>
    <property type="molecule type" value="Genomic_DNA"/>
</dbReference>
<dbReference type="InterPro" id="IPR000477">
    <property type="entry name" value="RT_dom"/>
</dbReference>
<keyword evidence="3" id="KW-1185">Reference proteome</keyword>
<dbReference type="AlphaFoldDB" id="A0A4C1Z6G3"/>
<proteinExistence type="predicted"/>